<comment type="caution">
    <text evidence="1">The sequence shown here is derived from an EMBL/GenBank/DDBJ whole genome shotgun (WGS) entry which is preliminary data.</text>
</comment>
<dbReference type="EMBL" id="RQVR01000029">
    <property type="protein sequence ID" value="RRJ88055.1"/>
    <property type="molecule type" value="Genomic_DNA"/>
</dbReference>
<gene>
    <name evidence="1" type="ORF">EG849_14935</name>
</gene>
<keyword evidence="2" id="KW-1185">Reference proteome</keyword>
<accession>A0A3P3VZ37</accession>
<name>A0A3P3VZ37_9FLAO</name>
<dbReference type="AlphaFoldDB" id="A0A3P3VZ37"/>
<evidence type="ECO:0008006" key="3">
    <source>
        <dbReference type="Google" id="ProtNLM"/>
    </source>
</evidence>
<sequence length="323" mass="36949">MRFHNSFTRRFPPHMADQLNSLELKYNSYYFAGAADGKIYLGNTTAPLLVTVLDSSLKVTETYKIGLKTLLPAMNRPQIKVDPPYFYLYEGSIPYIYSGFIYDWKAKIMSNTGYLFSQLQPIEDNKLAVRHSDPLTAENIIGTIDLNDTLNNKLEKKILQKESDGIFETDGILTGDGKKLVYVYYYRNKFVATDGNLTNIHEGKTIDTISNPKLKLIRIKSKNATTFEKMPLLVNRLAAANEGWLFVNSQLMGQKEPEQMWKSSSIIDIYEIETAAYLASIYIDDIADHKIKSIIVIGGNLYAMGEKQITRYKLRRFLAYPRR</sequence>
<protein>
    <recommendedName>
        <fullName evidence="3">DUF4221 domain-containing protein</fullName>
    </recommendedName>
</protein>
<reference evidence="1 2" key="1">
    <citation type="submission" date="2018-11" db="EMBL/GenBank/DDBJ databases">
        <title>Flavobacterium sp. nov., YIM 102600 draft genome.</title>
        <authorList>
            <person name="Li G."/>
            <person name="Jiang Y."/>
        </authorList>
    </citation>
    <scope>NUCLEOTIDE SEQUENCE [LARGE SCALE GENOMIC DNA]</scope>
    <source>
        <strain evidence="1 2">YIM 102600</strain>
    </source>
</reference>
<dbReference type="Proteomes" id="UP000271937">
    <property type="component" value="Unassembled WGS sequence"/>
</dbReference>
<organism evidence="1 2">
    <name type="scientific">Flavobacterium macacae</name>
    <dbReference type="NCBI Taxonomy" id="2488993"/>
    <lineage>
        <taxon>Bacteria</taxon>
        <taxon>Pseudomonadati</taxon>
        <taxon>Bacteroidota</taxon>
        <taxon>Flavobacteriia</taxon>
        <taxon>Flavobacteriales</taxon>
        <taxon>Flavobacteriaceae</taxon>
        <taxon>Flavobacterium</taxon>
    </lineage>
</organism>
<evidence type="ECO:0000313" key="1">
    <source>
        <dbReference type="EMBL" id="RRJ88055.1"/>
    </source>
</evidence>
<evidence type="ECO:0000313" key="2">
    <source>
        <dbReference type="Proteomes" id="UP000271937"/>
    </source>
</evidence>
<proteinExistence type="predicted"/>